<dbReference type="Gene3D" id="2.10.270.10">
    <property type="entry name" value="Cholin Binding"/>
    <property type="match status" value="1"/>
</dbReference>
<feature type="signal peptide" evidence="3">
    <location>
        <begin position="1"/>
        <end position="25"/>
    </location>
</feature>
<keyword evidence="1" id="KW-0677">Repeat</keyword>
<dbReference type="PROSITE" id="PS51170">
    <property type="entry name" value="CW"/>
    <property type="match status" value="1"/>
</dbReference>
<dbReference type="SUPFAM" id="SSF69360">
    <property type="entry name" value="Cell wall binding repeat"/>
    <property type="match status" value="1"/>
</dbReference>
<dbReference type="Proteomes" id="UP000886780">
    <property type="component" value="Unassembled WGS sequence"/>
</dbReference>
<keyword evidence="3" id="KW-0732">Signal</keyword>
<organism evidence="4 5">
    <name type="scientific">Candidatus Lachnoclostridium stercoripullorum</name>
    <dbReference type="NCBI Taxonomy" id="2838635"/>
    <lineage>
        <taxon>Bacteria</taxon>
        <taxon>Bacillati</taxon>
        <taxon>Bacillota</taxon>
        <taxon>Clostridia</taxon>
        <taxon>Lachnospirales</taxon>
        <taxon>Lachnospiraceae</taxon>
    </lineage>
</organism>
<evidence type="ECO:0000256" key="1">
    <source>
        <dbReference type="ARBA" id="ARBA00022737"/>
    </source>
</evidence>
<feature type="repeat" description="Cell wall-binding" evidence="2">
    <location>
        <begin position="46"/>
        <end position="65"/>
    </location>
</feature>
<dbReference type="AlphaFoldDB" id="A0A9D1W3J5"/>
<feature type="chain" id="PRO_5038402991" evidence="3">
    <location>
        <begin position="26"/>
        <end position="161"/>
    </location>
</feature>
<proteinExistence type="predicted"/>
<name>A0A9D1W3J5_9FIRM</name>
<evidence type="ECO:0000256" key="2">
    <source>
        <dbReference type="PROSITE-ProRule" id="PRU00591"/>
    </source>
</evidence>
<gene>
    <name evidence="4" type="ORF">IAA28_00295</name>
</gene>
<reference evidence="4" key="2">
    <citation type="submission" date="2021-04" db="EMBL/GenBank/DDBJ databases">
        <authorList>
            <person name="Gilroy R."/>
        </authorList>
    </citation>
    <scope>NUCLEOTIDE SEQUENCE</scope>
    <source>
        <strain evidence="4">ChiGjej4B4-12881</strain>
    </source>
</reference>
<dbReference type="Pfam" id="PF19127">
    <property type="entry name" value="Choline_bind_3"/>
    <property type="match status" value="1"/>
</dbReference>
<sequence length="161" mass="18128">MKKRQIIVAALSLALAAANSVPALAAGWVRTPQGYKYQHGDGSDYRNDWLRENNQWYYFGDDGIMRTGWIQRDNTWYFASDTGQAAGHHHLQGVHGFPIFLRHIQIVGVSVSQKGDPPFPGPPGRRRKQLAVGKQLLRVLDRPHHGPALNPLRHFHQVLPA</sequence>
<evidence type="ECO:0000256" key="3">
    <source>
        <dbReference type="SAM" id="SignalP"/>
    </source>
</evidence>
<evidence type="ECO:0000313" key="4">
    <source>
        <dbReference type="EMBL" id="HIX51227.1"/>
    </source>
</evidence>
<reference evidence="4" key="1">
    <citation type="journal article" date="2021" name="PeerJ">
        <title>Extensive microbial diversity within the chicken gut microbiome revealed by metagenomics and culture.</title>
        <authorList>
            <person name="Gilroy R."/>
            <person name="Ravi A."/>
            <person name="Getino M."/>
            <person name="Pursley I."/>
            <person name="Horton D.L."/>
            <person name="Alikhan N.F."/>
            <person name="Baker D."/>
            <person name="Gharbi K."/>
            <person name="Hall N."/>
            <person name="Watson M."/>
            <person name="Adriaenssens E.M."/>
            <person name="Foster-Nyarko E."/>
            <person name="Jarju S."/>
            <person name="Secka A."/>
            <person name="Antonio M."/>
            <person name="Oren A."/>
            <person name="Chaudhuri R.R."/>
            <person name="La Ragione R."/>
            <person name="Hildebrand F."/>
            <person name="Pallen M.J."/>
        </authorList>
    </citation>
    <scope>NUCLEOTIDE SEQUENCE</scope>
    <source>
        <strain evidence="4">ChiGjej4B4-12881</strain>
    </source>
</reference>
<accession>A0A9D1W3J5</accession>
<dbReference type="InterPro" id="IPR018337">
    <property type="entry name" value="Cell_wall/Cho-bd_repeat"/>
</dbReference>
<protein>
    <submittedName>
        <fullName evidence="4">Uncharacterized protein</fullName>
    </submittedName>
</protein>
<comment type="caution">
    <text evidence="4">The sequence shown here is derived from an EMBL/GenBank/DDBJ whole genome shotgun (WGS) entry which is preliminary data.</text>
</comment>
<dbReference type="EMBL" id="DXEU01000006">
    <property type="protein sequence ID" value="HIX51227.1"/>
    <property type="molecule type" value="Genomic_DNA"/>
</dbReference>
<evidence type="ECO:0000313" key="5">
    <source>
        <dbReference type="Proteomes" id="UP000886780"/>
    </source>
</evidence>